<keyword evidence="1" id="KW-0812">Transmembrane</keyword>
<protein>
    <submittedName>
        <fullName evidence="2">Unannotated protein</fullName>
    </submittedName>
</protein>
<reference evidence="2" key="1">
    <citation type="submission" date="2020-05" db="EMBL/GenBank/DDBJ databases">
        <authorList>
            <person name="Chiriac C."/>
            <person name="Salcher M."/>
            <person name="Ghai R."/>
            <person name="Kavagutti S V."/>
        </authorList>
    </citation>
    <scope>NUCLEOTIDE SEQUENCE</scope>
</reference>
<sequence length="116" mass="12660">MSQQHSRPQSDSGNALLEFVLFFTAGLLLIILLSANFEREVRARSAALSIANESLRAWQISQDLHVAKNSANSAAAIFQLEPNTWSLLLDDRCPGDEGYRVLATVSGVSERVQGVC</sequence>
<keyword evidence="1" id="KW-1133">Transmembrane helix</keyword>
<proteinExistence type="predicted"/>
<organism evidence="2">
    <name type="scientific">freshwater metagenome</name>
    <dbReference type="NCBI Taxonomy" id="449393"/>
    <lineage>
        <taxon>unclassified sequences</taxon>
        <taxon>metagenomes</taxon>
        <taxon>ecological metagenomes</taxon>
    </lineage>
</organism>
<dbReference type="EMBL" id="CAEZXK010000022">
    <property type="protein sequence ID" value="CAB4689698.1"/>
    <property type="molecule type" value="Genomic_DNA"/>
</dbReference>
<name>A0A6J6NYJ2_9ZZZZ</name>
<feature type="transmembrane region" description="Helical" evidence="1">
    <location>
        <begin position="15"/>
        <end position="35"/>
    </location>
</feature>
<evidence type="ECO:0000256" key="1">
    <source>
        <dbReference type="SAM" id="Phobius"/>
    </source>
</evidence>
<gene>
    <name evidence="2" type="ORF">UFOPK2370_00869</name>
</gene>
<evidence type="ECO:0000313" key="2">
    <source>
        <dbReference type="EMBL" id="CAB4689698.1"/>
    </source>
</evidence>
<keyword evidence="1" id="KW-0472">Membrane</keyword>
<accession>A0A6J6NYJ2</accession>
<dbReference type="AlphaFoldDB" id="A0A6J6NYJ2"/>